<feature type="domain" description="HTH lysR-type" evidence="5">
    <location>
        <begin position="6"/>
        <end position="63"/>
    </location>
</feature>
<evidence type="ECO:0000313" key="7">
    <source>
        <dbReference type="Proteomes" id="UP000028411"/>
    </source>
</evidence>
<keyword evidence="3" id="KW-0238">DNA-binding</keyword>
<dbReference type="Pfam" id="PF00126">
    <property type="entry name" value="HTH_1"/>
    <property type="match status" value="1"/>
</dbReference>
<dbReference type="AlphaFoldDB" id="A0A081RA61"/>
<gene>
    <name evidence="6" type="ORF">BV95_03636</name>
</gene>
<accession>A0A081RA61</accession>
<dbReference type="PATRIC" id="fig|46429.4.peg.3622"/>
<dbReference type="GO" id="GO:0032993">
    <property type="term" value="C:protein-DNA complex"/>
    <property type="evidence" value="ECO:0007669"/>
    <property type="project" value="TreeGrafter"/>
</dbReference>
<evidence type="ECO:0000259" key="5">
    <source>
        <dbReference type="PROSITE" id="PS50931"/>
    </source>
</evidence>
<reference evidence="6 7" key="1">
    <citation type="submission" date="2014-02" db="EMBL/GenBank/DDBJ databases">
        <title>Whole genome sequence of Sphingobium chlorophenolicum NBRC 16172.</title>
        <authorList>
            <person name="Gan H.M."/>
            <person name="Gan H.Y."/>
            <person name="Chew T.H."/>
            <person name="Savka M.A."/>
        </authorList>
    </citation>
    <scope>NUCLEOTIDE SEQUENCE [LARGE SCALE GENOMIC DNA]</scope>
    <source>
        <strain evidence="6 7">NBRC 16172</strain>
    </source>
</reference>
<dbReference type="PANTHER" id="PTHR30346">
    <property type="entry name" value="TRANSCRIPTIONAL DUAL REGULATOR HCAR-RELATED"/>
    <property type="match status" value="1"/>
</dbReference>
<proteinExistence type="inferred from homology"/>
<name>A0A081RA61_SPHCR</name>
<evidence type="ECO:0000256" key="2">
    <source>
        <dbReference type="ARBA" id="ARBA00023015"/>
    </source>
</evidence>
<dbReference type="Pfam" id="PF03466">
    <property type="entry name" value="LysR_substrate"/>
    <property type="match status" value="1"/>
</dbReference>
<dbReference type="SUPFAM" id="SSF53850">
    <property type="entry name" value="Periplasmic binding protein-like II"/>
    <property type="match status" value="1"/>
</dbReference>
<dbReference type="InterPro" id="IPR036390">
    <property type="entry name" value="WH_DNA-bd_sf"/>
</dbReference>
<dbReference type="eggNOG" id="COG0583">
    <property type="taxonomic scope" value="Bacteria"/>
</dbReference>
<comment type="similarity">
    <text evidence="1">Belongs to the LysR transcriptional regulatory family.</text>
</comment>
<dbReference type="EMBL" id="JFHR01000052">
    <property type="protein sequence ID" value="KEQ52084.1"/>
    <property type="molecule type" value="Genomic_DNA"/>
</dbReference>
<evidence type="ECO:0000256" key="4">
    <source>
        <dbReference type="ARBA" id="ARBA00023163"/>
    </source>
</evidence>
<dbReference type="InterPro" id="IPR005119">
    <property type="entry name" value="LysR_subst-bd"/>
</dbReference>
<keyword evidence="4" id="KW-0804">Transcription</keyword>
<dbReference type="GO" id="GO:0003700">
    <property type="term" value="F:DNA-binding transcription factor activity"/>
    <property type="evidence" value="ECO:0007669"/>
    <property type="project" value="InterPro"/>
</dbReference>
<evidence type="ECO:0000313" key="6">
    <source>
        <dbReference type="EMBL" id="KEQ52084.1"/>
    </source>
</evidence>
<evidence type="ECO:0000256" key="1">
    <source>
        <dbReference type="ARBA" id="ARBA00009437"/>
    </source>
</evidence>
<dbReference type="GO" id="GO:0003677">
    <property type="term" value="F:DNA binding"/>
    <property type="evidence" value="ECO:0007669"/>
    <property type="project" value="UniProtKB-KW"/>
</dbReference>
<evidence type="ECO:0000256" key="3">
    <source>
        <dbReference type="ARBA" id="ARBA00023125"/>
    </source>
</evidence>
<sequence length="337" mass="36970">MPDLSLDLRYLRYALAASQHRSFRRAAAFLNVAQSTLTRRILLLEHRVGFRIFDRSPCGVRLTRAGQLFLEEASTGMQQLGQAVELAASVHKGERGELQAGVLVPLAAGRLHVALKEFHRRHPEIRVSLHEGSSDQNLARLTTGELDVSFLPGKPRLSGHASALLWTESIYVAFPSDHRLAECDEAHWHDLKDELFVVSQQGVGPEIRDYLIRKLSSPGFSPQIDVHDVSRESLMNIVAMGYGITLASGSNLGSPPGIVFRPIGGDPEQLALTAVWMSRNSNPALQRLLFLVKEVASGRLPQLVRKEAGKVAVFLLGLQSLTQSCLGEPARILGPFG</sequence>
<dbReference type="Gene3D" id="1.10.10.10">
    <property type="entry name" value="Winged helix-like DNA-binding domain superfamily/Winged helix DNA-binding domain"/>
    <property type="match status" value="1"/>
</dbReference>
<dbReference type="PANTHER" id="PTHR30346:SF0">
    <property type="entry name" value="HCA OPERON TRANSCRIPTIONAL ACTIVATOR HCAR"/>
    <property type="match status" value="1"/>
</dbReference>
<keyword evidence="2" id="KW-0805">Transcription regulation</keyword>
<dbReference type="CDD" id="cd08414">
    <property type="entry name" value="PBP2_LTTR_aromatics_like"/>
    <property type="match status" value="1"/>
</dbReference>
<dbReference type="InterPro" id="IPR036388">
    <property type="entry name" value="WH-like_DNA-bd_sf"/>
</dbReference>
<protein>
    <submittedName>
        <fullName evidence="6">LysR-family transcriptional regulator</fullName>
    </submittedName>
</protein>
<dbReference type="InterPro" id="IPR000847">
    <property type="entry name" value="LysR_HTH_N"/>
</dbReference>
<dbReference type="Proteomes" id="UP000028411">
    <property type="component" value="Unassembled WGS sequence"/>
</dbReference>
<dbReference type="OrthoDB" id="7216893at2"/>
<dbReference type="SUPFAM" id="SSF46785">
    <property type="entry name" value="Winged helix' DNA-binding domain"/>
    <property type="match status" value="1"/>
</dbReference>
<comment type="caution">
    <text evidence="6">The sequence shown here is derived from an EMBL/GenBank/DDBJ whole genome shotgun (WGS) entry which is preliminary data.</text>
</comment>
<dbReference type="PROSITE" id="PS50931">
    <property type="entry name" value="HTH_LYSR"/>
    <property type="match status" value="1"/>
</dbReference>
<dbReference type="Gene3D" id="3.40.190.10">
    <property type="entry name" value="Periplasmic binding protein-like II"/>
    <property type="match status" value="2"/>
</dbReference>
<organism evidence="6 7">
    <name type="scientific">Sphingobium chlorophenolicum</name>
    <dbReference type="NCBI Taxonomy" id="46429"/>
    <lineage>
        <taxon>Bacteria</taxon>
        <taxon>Pseudomonadati</taxon>
        <taxon>Pseudomonadota</taxon>
        <taxon>Alphaproteobacteria</taxon>
        <taxon>Sphingomonadales</taxon>
        <taxon>Sphingomonadaceae</taxon>
        <taxon>Sphingobium</taxon>
    </lineage>
</organism>